<dbReference type="Proteomes" id="UP000014227">
    <property type="component" value="Chromosome I"/>
</dbReference>
<dbReference type="Pfam" id="PF06289">
    <property type="entry name" value="FlbD"/>
    <property type="match status" value="1"/>
</dbReference>
<dbReference type="EMBL" id="HF951689">
    <property type="protein sequence ID" value="CCW35904.1"/>
    <property type="molecule type" value="Genomic_DNA"/>
</dbReference>
<protein>
    <submittedName>
        <fullName evidence="1">Uncharacterized protein, possibly involved in motility</fullName>
    </submittedName>
</protein>
<dbReference type="RefSeq" id="WP_016483427.1">
    <property type="nucleotide sequence ID" value="NC_021487.1"/>
</dbReference>
<dbReference type="HOGENOM" id="CLU_173020_2_1_0"/>
<dbReference type="eggNOG" id="COG1582">
    <property type="taxonomic scope" value="Bacteria"/>
</dbReference>
<evidence type="ECO:0000313" key="2">
    <source>
        <dbReference type="Proteomes" id="UP000014227"/>
    </source>
</evidence>
<dbReference type="STRING" id="454171.CP488_01993"/>
<reference evidence="2" key="1">
    <citation type="submission" date="2013-03" db="EMBL/GenBank/DDBJ databases">
        <title>Genome sequence of Chthonomonas calidirosea, the first sequenced genome from the Armatimonadetes phylum (formally candidate division OP10).</title>
        <authorList>
            <person name="Lee K.C.Y."/>
            <person name="Morgan X.C."/>
            <person name="Dunfield P.F."/>
            <person name="Tamas I."/>
            <person name="Houghton K.M."/>
            <person name="Vyssotski M."/>
            <person name="Ryan J.L.J."/>
            <person name="Lagutin K."/>
            <person name="McDonald I.R."/>
            <person name="Stott M.B."/>
        </authorList>
    </citation>
    <scope>NUCLEOTIDE SEQUENCE [LARGE SCALE GENOMIC DNA]</scope>
    <source>
        <strain evidence="2">DSM 23976 / ICMP 18418 / T49</strain>
    </source>
</reference>
<sequence>MIQVTRFNHTELYINADLIEFVESTPDTVISMVSGRKVLVLETPEEVRRKILAYRQEVGPLLLRAGIVQPETEQEEKDETVISPR</sequence>
<dbReference type="FunCoup" id="S0EVS0">
    <property type="interactions" value="33"/>
</dbReference>
<dbReference type="InterPro" id="IPR009384">
    <property type="entry name" value="SwrD-like"/>
</dbReference>
<dbReference type="PATRIC" id="fig|1303518.3.peg.2168"/>
<dbReference type="KEGG" id="ccz:CCALI_02097"/>
<dbReference type="AlphaFoldDB" id="S0EVS0"/>
<organism evidence="1 2">
    <name type="scientific">Chthonomonas calidirosea (strain DSM 23976 / ICMP 18418 / T49)</name>
    <dbReference type="NCBI Taxonomy" id="1303518"/>
    <lineage>
        <taxon>Bacteria</taxon>
        <taxon>Bacillati</taxon>
        <taxon>Armatimonadota</taxon>
        <taxon>Chthonomonadia</taxon>
        <taxon>Chthonomonadales</taxon>
        <taxon>Chthonomonadaceae</taxon>
        <taxon>Chthonomonas</taxon>
    </lineage>
</organism>
<dbReference type="InParanoid" id="S0EVS0"/>
<name>S0EVS0_CHTCT</name>
<keyword evidence="2" id="KW-1185">Reference proteome</keyword>
<evidence type="ECO:0000313" key="1">
    <source>
        <dbReference type="EMBL" id="CCW35904.1"/>
    </source>
</evidence>
<accession>S0EVS0</accession>
<dbReference type="PANTHER" id="PTHR39185:SF1">
    <property type="entry name" value="SWARMING MOTILITY PROTEIN SWRD"/>
    <property type="match status" value="1"/>
</dbReference>
<proteinExistence type="predicted"/>
<dbReference type="PANTHER" id="PTHR39185">
    <property type="entry name" value="SWARMING MOTILITY PROTEIN SWRD"/>
    <property type="match status" value="1"/>
</dbReference>
<dbReference type="OrthoDB" id="9799862at2"/>
<gene>
    <name evidence="1" type="ORF">CCALI_02097</name>
</gene>